<dbReference type="EMBL" id="UINC01004238">
    <property type="protein sequence ID" value="SVA12860.1"/>
    <property type="molecule type" value="Genomic_DNA"/>
</dbReference>
<reference evidence="1" key="1">
    <citation type="submission" date="2018-05" db="EMBL/GenBank/DDBJ databases">
        <authorList>
            <person name="Lanie J.A."/>
            <person name="Ng W.-L."/>
            <person name="Kazmierczak K.M."/>
            <person name="Andrzejewski T.M."/>
            <person name="Davidsen T.M."/>
            <person name="Wayne K.J."/>
            <person name="Tettelin H."/>
            <person name="Glass J.I."/>
            <person name="Rusch D."/>
            <person name="Podicherti R."/>
            <person name="Tsui H.-C.T."/>
            <person name="Winkler M.E."/>
        </authorList>
    </citation>
    <scope>NUCLEOTIDE SEQUENCE</scope>
</reference>
<accession>A0A381T9K7</accession>
<protein>
    <submittedName>
        <fullName evidence="1">Uncharacterized protein</fullName>
    </submittedName>
</protein>
<evidence type="ECO:0000313" key="1">
    <source>
        <dbReference type="EMBL" id="SVA12860.1"/>
    </source>
</evidence>
<organism evidence="1">
    <name type="scientific">marine metagenome</name>
    <dbReference type="NCBI Taxonomy" id="408172"/>
    <lineage>
        <taxon>unclassified sequences</taxon>
        <taxon>metagenomes</taxon>
        <taxon>ecological metagenomes</taxon>
    </lineage>
</organism>
<name>A0A381T9K7_9ZZZZ</name>
<feature type="non-terminal residue" evidence="1">
    <location>
        <position position="1"/>
    </location>
</feature>
<sequence length="113" mass="13071">VGVTYSYRERVSRIVRSWYVIQLKKQFNHFLNLVLFSTAVTHNSTLDFTRSVFDKGDSGLRRGQDGHAARMSQLQNTLHITRVKKALYRNTCGLVRSQKRHEFTVNATELLGE</sequence>
<proteinExistence type="predicted"/>
<gene>
    <name evidence="1" type="ORF">METZ01_LOCUS65714</name>
</gene>
<dbReference type="AlphaFoldDB" id="A0A381T9K7"/>